<dbReference type="Proteomes" id="UP000326837">
    <property type="component" value="Chromosome"/>
</dbReference>
<evidence type="ECO:0000256" key="5">
    <source>
        <dbReference type="ARBA" id="ARBA00022989"/>
    </source>
</evidence>
<evidence type="ECO:0000256" key="3">
    <source>
        <dbReference type="ARBA" id="ARBA00022475"/>
    </source>
</evidence>
<dbReference type="Pfam" id="PF01311">
    <property type="entry name" value="Bac_export_1"/>
    <property type="match status" value="1"/>
</dbReference>
<feature type="transmembrane region" description="Helical" evidence="8">
    <location>
        <begin position="127"/>
        <end position="145"/>
    </location>
</feature>
<sequence>MNINAALLEPFLVQQLGTFTLVLARVGALMMTAPIFGPRSAPLQARALLAFAMAIIITPLHASQAPVDMRNIMAFSHFVLNETLIGLLLGLGLMILLSGIQLTGQIISQLGGTALAEGYDVMSEESLPVYSQLFYFLTLTMFVLLGGHRLLIEATLDTYEWLPPGRAMIGESYVSAMTTLMGQSFRLGVRAAAPAMAALLLATLILGLIGRTLPQINILVVGFSVNALLTAGAVLVSIGAIAWAFPQQAVASVEMMVDAVHAAATGESEEKDPEPTSFHTPPS</sequence>
<organism evidence="9 10">
    <name type="scientific">Lacipirellula parvula</name>
    <dbReference type="NCBI Taxonomy" id="2650471"/>
    <lineage>
        <taxon>Bacteria</taxon>
        <taxon>Pseudomonadati</taxon>
        <taxon>Planctomycetota</taxon>
        <taxon>Planctomycetia</taxon>
        <taxon>Pirellulales</taxon>
        <taxon>Lacipirellulaceae</taxon>
        <taxon>Lacipirellula</taxon>
    </lineage>
</organism>
<evidence type="ECO:0000256" key="6">
    <source>
        <dbReference type="ARBA" id="ARBA00023136"/>
    </source>
</evidence>
<evidence type="ECO:0000313" key="10">
    <source>
        <dbReference type="Proteomes" id="UP000326837"/>
    </source>
</evidence>
<proteinExistence type="inferred from homology"/>
<dbReference type="GO" id="GO:0005886">
    <property type="term" value="C:plasma membrane"/>
    <property type="evidence" value="ECO:0007669"/>
    <property type="project" value="UniProtKB-SubCell"/>
</dbReference>
<feature type="transmembrane region" description="Helical" evidence="8">
    <location>
        <begin position="187"/>
        <end position="210"/>
    </location>
</feature>
<feature type="transmembrane region" description="Helical" evidence="8">
    <location>
        <begin position="83"/>
        <end position="107"/>
    </location>
</feature>
<dbReference type="GO" id="GO:0006605">
    <property type="term" value="P:protein targeting"/>
    <property type="evidence" value="ECO:0007669"/>
    <property type="project" value="InterPro"/>
</dbReference>
<accession>A0A5K7XEU5</accession>
<name>A0A5K7XEU5_9BACT</name>
<dbReference type="PRINTS" id="PR00953">
    <property type="entry name" value="TYPE3IMRPROT"/>
</dbReference>
<dbReference type="PANTHER" id="PTHR30065">
    <property type="entry name" value="FLAGELLAR BIOSYNTHETIC PROTEIN FLIR"/>
    <property type="match status" value="1"/>
</dbReference>
<evidence type="ECO:0000256" key="1">
    <source>
        <dbReference type="ARBA" id="ARBA00004651"/>
    </source>
</evidence>
<dbReference type="AlphaFoldDB" id="A0A5K7XEU5"/>
<comment type="subcellular location">
    <subcellularLocation>
        <location evidence="1">Cell membrane</location>
        <topology evidence="1">Multi-pass membrane protein</topology>
    </subcellularLocation>
</comment>
<evidence type="ECO:0000256" key="4">
    <source>
        <dbReference type="ARBA" id="ARBA00022692"/>
    </source>
</evidence>
<evidence type="ECO:0000256" key="7">
    <source>
        <dbReference type="SAM" id="MobiDB-lite"/>
    </source>
</evidence>
<evidence type="ECO:0000313" key="9">
    <source>
        <dbReference type="EMBL" id="BBO34522.1"/>
    </source>
</evidence>
<feature type="transmembrane region" description="Helical" evidence="8">
    <location>
        <begin position="216"/>
        <end position="245"/>
    </location>
</feature>
<feature type="transmembrane region" description="Helical" evidence="8">
    <location>
        <begin position="12"/>
        <end position="37"/>
    </location>
</feature>
<evidence type="ECO:0000256" key="8">
    <source>
        <dbReference type="SAM" id="Phobius"/>
    </source>
</evidence>
<reference evidence="10" key="1">
    <citation type="submission" date="2019-10" db="EMBL/GenBank/DDBJ databases">
        <title>Lacipirellula parvula gen. nov., sp. nov., representing a lineage of planctomycetes widespread in freshwater anoxic habitats, and description of the family Lacipirellulaceae.</title>
        <authorList>
            <person name="Dedysh S.N."/>
            <person name="Kulichevskaya I.S."/>
            <person name="Beletsky A.V."/>
            <person name="Rakitin A.L."/>
            <person name="Mardanov A.V."/>
            <person name="Ivanova A.A."/>
            <person name="Saltykova V.X."/>
            <person name="Rijpstra W.I.C."/>
            <person name="Sinninghe Damste J.S."/>
            <person name="Ravin N.V."/>
        </authorList>
    </citation>
    <scope>NUCLEOTIDE SEQUENCE [LARGE SCALE GENOMIC DNA]</scope>
    <source>
        <strain evidence="10">PX69</strain>
    </source>
</reference>
<feature type="region of interest" description="Disordered" evidence="7">
    <location>
        <begin position="264"/>
        <end position="283"/>
    </location>
</feature>
<dbReference type="KEGG" id="lpav:PLANPX_4134"/>
<dbReference type="InterPro" id="IPR002010">
    <property type="entry name" value="T3SS_IM_R"/>
</dbReference>
<feature type="transmembrane region" description="Helical" evidence="8">
    <location>
        <begin position="43"/>
        <end position="62"/>
    </location>
</feature>
<dbReference type="EMBL" id="AP021861">
    <property type="protein sequence ID" value="BBO34522.1"/>
    <property type="molecule type" value="Genomic_DNA"/>
</dbReference>
<keyword evidence="10" id="KW-1185">Reference proteome</keyword>
<keyword evidence="5 8" id="KW-1133">Transmembrane helix</keyword>
<keyword evidence="4 8" id="KW-0812">Transmembrane</keyword>
<dbReference type="PANTHER" id="PTHR30065:SF1">
    <property type="entry name" value="SURFACE PRESENTATION OF ANTIGENS PROTEIN SPAR"/>
    <property type="match status" value="1"/>
</dbReference>
<comment type="similarity">
    <text evidence="2">Belongs to the FliR/MopE/SpaR family.</text>
</comment>
<keyword evidence="3" id="KW-1003">Cell membrane</keyword>
<gene>
    <name evidence="9" type="ORF">PLANPX_4134</name>
</gene>
<dbReference type="RefSeq" id="WP_152100082.1">
    <property type="nucleotide sequence ID" value="NZ_AP021861.1"/>
</dbReference>
<protein>
    <recommendedName>
        <fullName evidence="11">Flagellar biosynthesis protein FliR</fullName>
    </recommendedName>
</protein>
<keyword evidence="6 8" id="KW-0472">Membrane</keyword>
<evidence type="ECO:0000256" key="2">
    <source>
        <dbReference type="ARBA" id="ARBA00009772"/>
    </source>
</evidence>
<evidence type="ECO:0008006" key="11">
    <source>
        <dbReference type="Google" id="ProtNLM"/>
    </source>
</evidence>